<evidence type="ECO:0000256" key="7">
    <source>
        <dbReference type="ARBA" id="ARBA00047848"/>
    </source>
</evidence>
<reference evidence="10" key="1">
    <citation type="journal article" date="2019" name="Int. J. Syst. Evol. Microbiol.">
        <title>The Global Catalogue of Microorganisms (GCM) 10K type strain sequencing project: providing services to taxonomists for standard genome sequencing and annotation.</title>
        <authorList>
            <consortium name="The Broad Institute Genomics Platform"/>
            <consortium name="The Broad Institute Genome Sequencing Center for Infectious Disease"/>
            <person name="Wu L."/>
            <person name="Ma J."/>
        </authorList>
    </citation>
    <scope>NUCLEOTIDE SEQUENCE [LARGE SCALE GENOMIC DNA]</scope>
    <source>
        <strain evidence="10">NBRC 110107</strain>
    </source>
</reference>
<dbReference type="SUPFAM" id="SSF53850">
    <property type="entry name" value="Periplasmic binding protein-like II"/>
    <property type="match status" value="1"/>
</dbReference>
<evidence type="ECO:0000256" key="6">
    <source>
        <dbReference type="ARBA" id="ARBA00023239"/>
    </source>
</evidence>
<evidence type="ECO:0000259" key="8">
    <source>
        <dbReference type="PROSITE" id="PS51171"/>
    </source>
</evidence>
<keyword evidence="4" id="KW-0057">Aromatic amino acid biosynthesis</keyword>
<dbReference type="PROSITE" id="PS00857">
    <property type="entry name" value="PREPHENATE_DEHYDR_1"/>
    <property type="match status" value="1"/>
</dbReference>
<keyword evidence="3" id="KW-0028">Amino-acid biosynthesis</keyword>
<dbReference type="EC" id="4.2.1.51" evidence="2"/>
<name>A0ABQ6BLC1_9CAUL</name>
<comment type="catalytic activity">
    <reaction evidence="7">
        <text>prephenate + H(+) = 3-phenylpyruvate + CO2 + H2O</text>
        <dbReference type="Rhea" id="RHEA:21648"/>
        <dbReference type="ChEBI" id="CHEBI:15377"/>
        <dbReference type="ChEBI" id="CHEBI:15378"/>
        <dbReference type="ChEBI" id="CHEBI:16526"/>
        <dbReference type="ChEBI" id="CHEBI:18005"/>
        <dbReference type="ChEBI" id="CHEBI:29934"/>
        <dbReference type="EC" id="4.2.1.51"/>
    </reaction>
</comment>
<dbReference type="PANTHER" id="PTHR21022:SF19">
    <property type="entry name" value="PREPHENATE DEHYDRATASE-RELATED"/>
    <property type="match status" value="1"/>
</dbReference>
<dbReference type="Gene3D" id="3.40.190.10">
    <property type="entry name" value="Periplasmic binding protein-like II"/>
    <property type="match status" value="2"/>
</dbReference>
<protein>
    <recommendedName>
        <fullName evidence="2">prephenate dehydratase</fullName>
        <ecNumber evidence="2">4.2.1.51</ecNumber>
    </recommendedName>
</protein>
<evidence type="ECO:0000313" key="10">
    <source>
        <dbReference type="Proteomes" id="UP001156921"/>
    </source>
</evidence>
<comment type="caution">
    <text evidence="9">The sequence shown here is derived from an EMBL/GenBank/DDBJ whole genome shotgun (WGS) entry which is preliminary data.</text>
</comment>
<evidence type="ECO:0000256" key="5">
    <source>
        <dbReference type="ARBA" id="ARBA00023222"/>
    </source>
</evidence>
<accession>A0ABQ6BLC1</accession>
<dbReference type="Proteomes" id="UP001156921">
    <property type="component" value="Unassembled WGS sequence"/>
</dbReference>
<gene>
    <name evidence="9" type="ORF">GCM10007859_19280</name>
</gene>
<keyword evidence="10" id="KW-1185">Reference proteome</keyword>
<proteinExistence type="predicted"/>
<dbReference type="Pfam" id="PF00800">
    <property type="entry name" value="PDT"/>
    <property type="match status" value="1"/>
</dbReference>
<dbReference type="EMBL" id="BSOY01000042">
    <property type="protein sequence ID" value="GLS01910.1"/>
    <property type="molecule type" value="Genomic_DNA"/>
</dbReference>
<evidence type="ECO:0000256" key="3">
    <source>
        <dbReference type="ARBA" id="ARBA00022605"/>
    </source>
</evidence>
<evidence type="ECO:0000256" key="4">
    <source>
        <dbReference type="ARBA" id="ARBA00023141"/>
    </source>
</evidence>
<feature type="domain" description="Prephenate dehydratase" evidence="8">
    <location>
        <begin position="20"/>
        <end position="195"/>
    </location>
</feature>
<keyword evidence="5" id="KW-0584">Phenylalanine biosynthesis</keyword>
<evidence type="ECO:0000256" key="2">
    <source>
        <dbReference type="ARBA" id="ARBA00013147"/>
    </source>
</evidence>
<dbReference type="InterPro" id="IPR001086">
    <property type="entry name" value="Preph_deHydtase"/>
</dbReference>
<comment type="pathway">
    <text evidence="1">Amino-acid biosynthesis; L-phenylalanine biosynthesis; phenylpyruvate from prephenate: step 1/1.</text>
</comment>
<dbReference type="CDD" id="cd13631">
    <property type="entry name" value="PBP2_Ct-PDT_like"/>
    <property type="match status" value="1"/>
</dbReference>
<evidence type="ECO:0000313" key="9">
    <source>
        <dbReference type="EMBL" id="GLS01910.1"/>
    </source>
</evidence>
<dbReference type="PROSITE" id="PS51171">
    <property type="entry name" value="PREPHENATE_DEHYDR_3"/>
    <property type="match status" value="1"/>
</dbReference>
<organism evidence="9 10">
    <name type="scientific">Brevundimonas denitrificans</name>
    <dbReference type="NCBI Taxonomy" id="1443434"/>
    <lineage>
        <taxon>Bacteria</taxon>
        <taxon>Pseudomonadati</taxon>
        <taxon>Pseudomonadota</taxon>
        <taxon>Alphaproteobacteria</taxon>
        <taxon>Caulobacterales</taxon>
        <taxon>Caulobacteraceae</taxon>
        <taxon>Brevundimonas</taxon>
    </lineage>
</organism>
<evidence type="ECO:0000256" key="1">
    <source>
        <dbReference type="ARBA" id="ARBA00004741"/>
    </source>
</evidence>
<keyword evidence="6" id="KW-0456">Lyase</keyword>
<dbReference type="RefSeq" id="WP_284222777.1">
    <property type="nucleotide sequence ID" value="NZ_BSOY01000042.1"/>
</dbReference>
<dbReference type="PANTHER" id="PTHR21022">
    <property type="entry name" value="PREPHENATE DEHYDRATASE P PROTEIN"/>
    <property type="match status" value="1"/>
</dbReference>
<dbReference type="InterPro" id="IPR018528">
    <property type="entry name" value="Preph_deHydtase_CS"/>
</dbReference>
<sequence length="198" mass="20515">MESVGRPEGDDAEIEAGGGRCAYQGAPGAFSHEACMDLRPWDEAVAYDSFEAAIAALKAGDVGCALIPVENTTIGRVEPAASLVEAANLKVVSEVWRPIRLALMAPPGASLRTVKTAESHPVALRQCPASLAALGITPVEAFDTAGAARAVAEAGDVSRAAVAPARAAEVYELSILRNDIQDSEDNRTRFVLLSASTG</sequence>